<feature type="chain" id="PRO_5021743999" evidence="6">
    <location>
        <begin position="21"/>
        <end position="381"/>
    </location>
</feature>
<feature type="coiled-coil region" evidence="5">
    <location>
        <begin position="141"/>
        <end position="168"/>
    </location>
</feature>
<evidence type="ECO:0000259" key="7">
    <source>
        <dbReference type="PROSITE" id="PS51352"/>
    </source>
</evidence>
<dbReference type="Proteomes" id="UP000315971">
    <property type="component" value="Unassembled WGS sequence"/>
</dbReference>
<feature type="domain" description="Thioredoxin" evidence="7">
    <location>
        <begin position="226"/>
        <end position="371"/>
    </location>
</feature>
<evidence type="ECO:0000256" key="4">
    <source>
        <dbReference type="ARBA" id="ARBA00023284"/>
    </source>
</evidence>
<evidence type="ECO:0000313" key="9">
    <source>
        <dbReference type="Proteomes" id="UP000315971"/>
    </source>
</evidence>
<proteinExistence type="predicted"/>
<dbReference type="InterPro" id="IPR013766">
    <property type="entry name" value="Thioredoxin_domain"/>
</dbReference>
<organism evidence="8 9">
    <name type="scientific">Solitalea koreensis</name>
    <dbReference type="NCBI Taxonomy" id="543615"/>
    <lineage>
        <taxon>Bacteria</taxon>
        <taxon>Pseudomonadati</taxon>
        <taxon>Bacteroidota</taxon>
        <taxon>Sphingobacteriia</taxon>
        <taxon>Sphingobacteriales</taxon>
        <taxon>Sphingobacteriaceae</taxon>
        <taxon>Solitalea</taxon>
    </lineage>
</organism>
<dbReference type="InterPro" id="IPR050553">
    <property type="entry name" value="Thioredoxin_ResA/DsbE_sf"/>
</dbReference>
<evidence type="ECO:0000256" key="6">
    <source>
        <dbReference type="SAM" id="SignalP"/>
    </source>
</evidence>
<dbReference type="InterPro" id="IPR025380">
    <property type="entry name" value="DUF4369"/>
</dbReference>
<keyword evidence="2" id="KW-0201">Cytochrome c-type biogenesis</keyword>
<dbReference type="OrthoDB" id="750178at2"/>
<dbReference type="Pfam" id="PF14289">
    <property type="entry name" value="DUF4369"/>
    <property type="match status" value="1"/>
</dbReference>
<evidence type="ECO:0000256" key="1">
    <source>
        <dbReference type="ARBA" id="ARBA00004196"/>
    </source>
</evidence>
<dbReference type="CDD" id="cd02966">
    <property type="entry name" value="TlpA_like_family"/>
    <property type="match status" value="1"/>
</dbReference>
<gene>
    <name evidence="8" type="ORF">SAMN06265350_101437</name>
</gene>
<comment type="subcellular location">
    <subcellularLocation>
        <location evidence="1">Cell envelope</location>
    </subcellularLocation>
</comment>
<sequence length="381" mass="42508">MKLKLLSLIALLITSGSIYAQNNNYVLNGKITELKDGDKVSLLFRRYGGNDTLSTAFVKDGRFSLKGSVVHPTYVTLHVPGKESYFLFVENAQMSIAGDSIKNANVKGSKSNEDFVRLENSINPIKMEMRKLGKELQNAYKQNDKVLIEQLGKELKELTAKKIEQVRSFAIANPNSYVSPVAILTYEMVRIDPVVYKPIYDKFSAEVKKSGPGEFLNWRIASMSAIKVGDMAPAISAKTPEGQDLSLAEVMKTGKLTLVDFWASWCGACRRDAAEIYKLYKQQYHAKGLNVIGVSLDKSEKYWKAAINKDKIDWYQVADLQFKGVKPSEAYGVVQIPATYLIDQNGKVVAKNPTIDELAKLFNQVLNTNKSGELKKVLNVN</sequence>
<evidence type="ECO:0000256" key="2">
    <source>
        <dbReference type="ARBA" id="ARBA00022748"/>
    </source>
</evidence>
<dbReference type="InterPro" id="IPR017937">
    <property type="entry name" value="Thioredoxin_CS"/>
</dbReference>
<keyword evidence="4" id="KW-0676">Redox-active center</keyword>
<dbReference type="GO" id="GO:0030313">
    <property type="term" value="C:cell envelope"/>
    <property type="evidence" value="ECO:0007669"/>
    <property type="project" value="UniProtKB-SubCell"/>
</dbReference>
<dbReference type="Pfam" id="PF00578">
    <property type="entry name" value="AhpC-TSA"/>
    <property type="match status" value="1"/>
</dbReference>
<dbReference type="AlphaFoldDB" id="A0A521AV68"/>
<dbReference type="Gene3D" id="3.40.30.10">
    <property type="entry name" value="Glutaredoxin"/>
    <property type="match status" value="1"/>
</dbReference>
<dbReference type="InterPro" id="IPR000866">
    <property type="entry name" value="AhpC/TSA"/>
</dbReference>
<keyword evidence="9" id="KW-1185">Reference proteome</keyword>
<dbReference type="PROSITE" id="PS00194">
    <property type="entry name" value="THIOREDOXIN_1"/>
    <property type="match status" value="1"/>
</dbReference>
<dbReference type="EMBL" id="FXSZ01000001">
    <property type="protein sequence ID" value="SMO38726.1"/>
    <property type="molecule type" value="Genomic_DNA"/>
</dbReference>
<dbReference type="GO" id="GO:0016491">
    <property type="term" value="F:oxidoreductase activity"/>
    <property type="evidence" value="ECO:0007669"/>
    <property type="project" value="InterPro"/>
</dbReference>
<accession>A0A521AV68</accession>
<name>A0A521AV68_9SPHI</name>
<keyword evidence="3" id="KW-1015">Disulfide bond</keyword>
<dbReference type="InterPro" id="IPR036249">
    <property type="entry name" value="Thioredoxin-like_sf"/>
</dbReference>
<evidence type="ECO:0000313" key="8">
    <source>
        <dbReference type="EMBL" id="SMO38726.1"/>
    </source>
</evidence>
<evidence type="ECO:0000256" key="3">
    <source>
        <dbReference type="ARBA" id="ARBA00023157"/>
    </source>
</evidence>
<dbReference type="PANTHER" id="PTHR42852">
    <property type="entry name" value="THIOL:DISULFIDE INTERCHANGE PROTEIN DSBE"/>
    <property type="match status" value="1"/>
</dbReference>
<reference evidence="8 9" key="1">
    <citation type="submission" date="2017-05" db="EMBL/GenBank/DDBJ databases">
        <authorList>
            <person name="Varghese N."/>
            <person name="Submissions S."/>
        </authorList>
    </citation>
    <scope>NUCLEOTIDE SEQUENCE [LARGE SCALE GENOMIC DNA]</scope>
    <source>
        <strain evidence="8 9">DSM 21342</strain>
    </source>
</reference>
<dbReference type="PROSITE" id="PS51352">
    <property type="entry name" value="THIOREDOXIN_2"/>
    <property type="match status" value="1"/>
</dbReference>
<dbReference type="RefSeq" id="WP_142601054.1">
    <property type="nucleotide sequence ID" value="NZ_FXSZ01000001.1"/>
</dbReference>
<dbReference type="PANTHER" id="PTHR42852:SF6">
    <property type="entry name" value="THIOL:DISULFIDE INTERCHANGE PROTEIN DSBE"/>
    <property type="match status" value="1"/>
</dbReference>
<feature type="signal peptide" evidence="6">
    <location>
        <begin position="1"/>
        <end position="20"/>
    </location>
</feature>
<dbReference type="SUPFAM" id="SSF52833">
    <property type="entry name" value="Thioredoxin-like"/>
    <property type="match status" value="1"/>
</dbReference>
<evidence type="ECO:0000256" key="5">
    <source>
        <dbReference type="SAM" id="Coils"/>
    </source>
</evidence>
<dbReference type="GO" id="GO:0016209">
    <property type="term" value="F:antioxidant activity"/>
    <property type="evidence" value="ECO:0007669"/>
    <property type="project" value="InterPro"/>
</dbReference>
<keyword evidence="6" id="KW-0732">Signal</keyword>
<protein>
    <submittedName>
        <fullName evidence="8">Peroxiredoxin</fullName>
    </submittedName>
</protein>
<dbReference type="GO" id="GO:0017004">
    <property type="term" value="P:cytochrome complex assembly"/>
    <property type="evidence" value="ECO:0007669"/>
    <property type="project" value="UniProtKB-KW"/>
</dbReference>
<keyword evidence="5" id="KW-0175">Coiled coil</keyword>